<dbReference type="InterPro" id="IPR036291">
    <property type="entry name" value="NAD(P)-bd_dom_sf"/>
</dbReference>
<dbReference type="PIRSF" id="PIRSF000161">
    <property type="entry name" value="DHPR"/>
    <property type="match status" value="1"/>
</dbReference>
<dbReference type="Pfam" id="PF05173">
    <property type="entry name" value="DapB_C"/>
    <property type="match status" value="1"/>
</dbReference>
<proteinExistence type="predicted"/>
<dbReference type="GO" id="GO:0008839">
    <property type="term" value="F:4-hydroxy-tetrahydrodipicolinate reductase"/>
    <property type="evidence" value="ECO:0007669"/>
    <property type="project" value="InterPro"/>
</dbReference>
<feature type="compositionally biased region" description="Low complexity" evidence="1">
    <location>
        <begin position="259"/>
        <end position="269"/>
    </location>
</feature>
<dbReference type="InterPro" id="IPR022663">
    <property type="entry name" value="DapB_C"/>
</dbReference>
<reference evidence="3 4" key="1">
    <citation type="journal article" date="2010" name="J. Bacteriol.">
        <title>Genome sequence of the milbemycin-producing bacterium Streptomyces bingchenggensis.</title>
        <authorList>
            <person name="Wang X.J."/>
            <person name="Yan Y.J."/>
            <person name="Zhang B."/>
            <person name="An J."/>
            <person name="Wang J.J."/>
            <person name="Tian J."/>
            <person name="Jiang L."/>
            <person name="Chen Y.H."/>
            <person name="Huang S.X."/>
            <person name="Yin M."/>
            <person name="Zhang J."/>
            <person name="Gao A.L."/>
            <person name="Liu C.X."/>
            <person name="Zhu Z.X."/>
            <person name="Xiang W.S."/>
        </authorList>
    </citation>
    <scope>NUCLEOTIDE SEQUENCE [LARGE SCALE GENOMIC DNA]</scope>
    <source>
        <strain evidence="3 4">BCW-1</strain>
    </source>
</reference>
<feature type="domain" description="Dihydrodipicolinate reductase C-terminal" evidence="2">
    <location>
        <begin position="134"/>
        <end position="232"/>
    </location>
</feature>
<sequence length="269" mass="28196">MPPDQRSGPGLRVGVVGATGRLGSRIVAECALRDVPVVMTAHRGAWTAEQPPTVVIDASRGEVLPRTVAYCRETGSSLIACASDIGPDGEPLLAELAGSVTVVRAVNLSLGHWLQDHLLGVAGRLLRTSAMPLPRVSLLERHARAKRDRPSASARSLAATWEAHAGGAAVDEVASFRAGHQVSEHVVQLDFAHESLRLHHDVRDLSAAAPGALAVAAWADGAPAGLVTVKQVYDRLFFASAHDTDRERPPATEPPATEPPATASSSAET</sequence>
<dbReference type="KEGG" id="sbh:SBI_00946"/>
<feature type="region of interest" description="Disordered" evidence="1">
    <location>
        <begin position="241"/>
        <end position="269"/>
    </location>
</feature>
<dbReference type="STRING" id="749414.SBI_00946"/>
<evidence type="ECO:0000313" key="3">
    <source>
        <dbReference type="EMBL" id="ADI04067.1"/>
    </source>
</evidence>
<name>D7C679_STRBB</name>
<dbReference type="Proteomes" id="UP000000377">
    <property type="component" value="Chromosome"/>
</dbReference>
<dbReference type="SUPFAM" id="SSF55347">
    <property type="entry name" value="Glyceraldehyde-3-phosphate dehydrogenase-like, C-terminal domain"/>
    <property type="match status" value="1"/>
</dbReference>
<accession>D7C679</accession>
<dbReference type="Gene3D" id="3.40.50.720">
    <property type="entry name" value="NAD(P)-binding Rossmann-like Domain"/>
    <property type="match status" value="1"/>
</dbReference>
<dbReference type="GO" id="GO:0009089">
    <property type="term" value="P:lysine biosynthetic process via diaminopimelate"/>
    <property type="evidence" value="ECO:0007669"/>
    <property type="project" value="InterPro"/>
</dbReference>
<organism evidence="3 4">
    <name type="scientific">Streptomyces bingchenggensis (strain BCW-1)</name>
    <dbReference type="NCBI Taxonomy" id="749414"/>
    <lineage>
        <taxon>Bacteria</taxon>
        <taxon>Bacillati</taxon>
        <taxon>Actinomycetota</taxon>
        <taxon>Actinomycetes</taxon>
        <taxon>Kitasatosporales</taxon>
        <taxon>Streptomycetaceae</taxon>
        <taxon>Streptomyces</taxon>
    </lineage>
</organism>
<dbReference type="PATRIC" id="fig|749414.3.peg.968"/>
<dbReference type="EMBL" id="CP002047">
    <property type="protein sequence ID" value="ADI04067.1"/>
    <property type="molecule type" value="Genomic_DNA"/>
</dbReference>
<gene>
    <name evidence="3" type="ordered locus">SBI_00946</name>
</gene>
<dbReference type="Gene3D" id="3.30.360.10">
    <property type="entry name" value="Dihydrodipicolinate Reductase, domain 2"/>
    <property type="match status" value="1"/>
</dbReference>
<dbReference type="InterPro" id="IPR023940">
    <property type="entry name" value="DHDPR_bac"/>
</dbReference>
<evidence type="ECO:0000256" key="1">
    <source>
        <dbReference type="SAM" id="MobiDB-lite"/>
    </source>
</evidence>
<evidence type="ECO:0000313" key="4">
    <source>
        <dbReference type="Proteomes" id="UP000000377"/>
    </source>
</evidence>
<keyword evidence="4" id="KW-1185">Reference proteome</keyword>
<evidence type="ECO:0000259" key="2">
    <source>
        <dbReference type="Pfam" id="PF05173"/>
    </source>
</evidence>
<dbReference type="SUPFAM" id="SSF51735">
    <property type="entry name" value="NAD(P)-binding Rossmann-fold domains"/>
    <property type="match status" value="1"/>
</dbReference>
<dbReference type="eggNOG" id="COG0289">
    <property type="taxonomic scope" value="Bacteria"/>
</dbReference>
<dbReference type="HOGENOM" id="CLU_1034103_0_0_11"/>
<dbReference type="RefSeq" id="WP_014173546.1">
    <property type="nucleotide sequence ID" value="NC_016582.1"/>
</dbReference>
<protein>
    <submittedName>
        <fullName evidence="3">Dihydrodipicolinate reductase</fullName>
    </submittedName>
</protein>
<dbReference type="AlphaFoldDB" id="D7C679"/>